<sequence length="133" mass="14824">MPNNKSNNKPRILIVEDNLTLLNLIKEKVKSEGWTALTAVDGDEAAKKIRTQNPDLILLDLLLPKRDGVSVLREMRSRKETADIPVVVLTNLSDGETVEAVMAEGGTDFLVKTDYTLDDVMARVRQRLPIKKA</sequence>
<dbReference type="Pfam" id="PF00072">
    <property type="entry name" value="Response_reg"/>
    <property type="match status" value="1"/>
</dbReference>
<feature type="modified residue" description="4-aspartylphosphate" evidence="2">
    <location>
        <position position="60"/>
    </location>
</feature>
<protein>
    <recommendedName>
        <fullName evidence="3">Response regulatory domain-containing protein</fullName>
    </recommendedName>
</protein>
<dbReference type="STRING" id="1802391.A3D72_01950"/>
<proteinExistence type="predicted"/>
<evidence type="ECO:0000256" key="2">
    <source>
        <dbReference type="PROSITE-ProRule" id="PRU00169"/>
    </source>
</evidence>
<dbReference type="Gene3D" id="3.40.50.2300">
    <property type="match status" value="1"/>
</dbReference>
<dbReference type="SUPFAM" id="SSF52172">
    <property type="entry name" value="CheY-like"/>
    <property type="match status" value="1"/>
</dbReference>
<dbReference type="InterPro" id="IPR050595">
    <property type="entry name" value="Bact_response_regulator"/>
</dbReference>
<gene>
    <name evidence="4" type="ORF">A3D72_01950</name>
</gene>
<dbReference type="PANTHER" id="PTHR44591">
    <property type="entry name" value="STRESS RESPONSE REGULATOR PROTEIN 1"/>
    <property type="match status" value="1"/>
</dbReference>
<dbReference type="InterPro" id="IPR011006">
    <property type="entry name" value="CheY-like_superfamily"/>
</dbReference>
<evidence type="ECO:0000313" key="5">
    <source>
        <dbReference type="Proteomes" id="UP000176303"/>
    </source>
</evidence>
<evidence type="ECO:0000259" key="3">
    <source>
        <dbReference type="PROSITE" id="PS50110"/>
    </source>
</evidence>
<dbReference type="PANTHER" id="PTHR44591:SF3">
    <property type="entry name" value="RESPONSE REGULATORY DOMAIN-CONTAINING PROTEIN"/>
    <property type="match status" value="1"/>
</dbReference>
<dbReference type="Proteomes" id="UP000176303">
    <property type="component" value="Unassembled WGS sequence"/>
</dbReference>
<dbReference type="EMBL" id="MGDZ01000024">
    <property type="protein sequence ID" value="OGL73668.1"/>
    <property type="molecule type" value="Genomic_DNA"/>
</dbReference>
<accession>A0A1F7U755</accession>
<reference evidence="4 5" key="1">
    <citation type="journal article" date="2016" name="Nat. Commun.">
        <title>Thousands of microbial genomes shed light on interconnected biogeochemical processes in an aquifer system.</title>
        <authorList>
            <person name="Anantharaman K."/>
            <person name="Brown C.T."/>
            <person name="Hug L.A."/>
            <person name="Sharon I."/>
            <person name="Castelle C.J."/>
            <person name="Probst A.J."/>
            <person name="Thomas B.C."/>
            <person name="Singh A."/>
            <person name="Wilkins M.J."/>
            <person name="Karaoz U."/>
            <person name="Brodie E.L."/>
            <person name="Williams K.H."/>
            <person name="Hubbard S.S."/>
            <person name="Banfield J.F."/>
        </authorList>
    </citation>
    <scope>NUCLEOTIDE SEQUENCE [LARGE SCALE GENOMIC DNA]</scope>
</reference>
<dbReference type="GO" id="GO:0000160">
    <property type="term" value="P:phosphorelay signal transduction system"/>
    <property type="evidence" value="ECO:0007669"/>
    <property type="project" value="InterPro"/>
</dbReference>
<evidence type="ECO:0000313" key="4">
    <source>
        <dbReference type="EMBL" id="OGL73668.1"/>
    </source>
</evidence>
<dbReference type="AlphaFoldDB" id="A0A1F7U755"/>
<name>A0A1F7U755_9BACT</name>
<organism evidence="4 5">
    <name type="scientific">Candidatus Uhrbacteria bacterium RIFCSPHIGHO2_02_FULL_57_19</name>
    <dbReference type="NCBI Taxonomy" id="1802391"/>
    <lineage>
        <taxon>Bacteria</taxon>
        <taxon>Candidatus Uhriibacteriota</taxon>
    </lineage>
</organism>
<dbReference type="PROSITE" id="PS50110">
    <property type="entry name" value="RESPONSE_REGULATORY"/>
    <property type="match status" value="1"/>
</dbReference>
<dbReference type="InterPro" id="IPR001789">
    <property type="entry name" value="Sig_transdc_resp-reg_receiver"/>
</dbReference>
<comment type="caution">
    <text evidence="4">The sequence shown here is derived from an EMBL/GenBank/DDBJ whole genome shotgun (WGS) entry which is preliminary data.</text>
</comment>
<dbReference type="SMART" id="SM00448">
    <property type="entry name" value="REC"/>
    <property type="match status" value="1"/>
</dbReference>
<keyword evidence="1 2" id="KW-0597">Phosphoprotein</keyword>
<evidence type="ECO:0000256" key="1">
    <source>
        <dbReference type="ARBA" id="ARBA00022553"/>
    </source>
</evidence>
<feature type="domain" description="Response regulatory" evidence="3">
    <location>
        <begin position="11"/>
        <end position="127"/>
    </location>
</feature>